<keyword evidence="1 4" id="KW-0689">Ribosomal protein</keyword>
<dbReference type="GO" id="GO:0019843">
    <property type="term" value="F:rRNA binding"/>
    <property type="evidence" value="ECO:0007669"/>
    <property type="project" value="UniProtKB-UniRule"/>
</dbReference>
<dbReference type="InterPro" id="IPR005290">
    <property type="entry name" value="Ribosomal_uS15_bac-type"/>
</dbReference>
<dbReference type="GO" id="GO:0022627">
    <property type="term" value="C:cytosolic small ribosomal subunit"/>
    <property type="evidence" value="ECO:0007669"/>
    <property type="project" value="TreeGrafter"/>
</dbReference>
<dbReference type="HAMAP" id="MF_01343_B">
    <property type="entry name" value="Ribosomal_uS15_B"/>
    <property type="match status" value="1"/>
</dbReference>
<proteinExistence type="inferred from homology"/>
<dbReference type="EMBL" id="LBVL01000002">
    <property type="protein sequence ID" value="KKQ86058.1"/>
    <property type="molecule type" value="Genomic_DNA"/>
</dbReference>
<accession>A0A0G0L254</accession>
<dbReference type="PANTHER" id="PTHR23321">
    <property type="entry name" value="RIBOSOMAL PROTEIN S15, BACTERIAL AND ORGANELLAR"/>
    <property type="match status" value="1"/>
</dbReference>
<comment type="function">
    <text evidence="4 6">One of the primary rRNA binding proteins, it binds directly to 16S rRNA where it helps nucleate assembly of the platform of the 30S subunit by binding and bridging several RNA helices of the 16S rRNA.</text>
</comment>
<evidence type="ECO:0000256" key="6">
    <source>
        <dbReference type="RuleBase" id="RU004524"/>
    </source>
</evidence>
<organism evidence="7 8">
    <name type="scientific">Candidatus Woesebacteria bacterium GW2011_GWB1_38_8</name>
    <dbReference type="NCBI Taxonomy" id="1618570"/>
    <lineage>
        <taxon>Bacteria</taxon>
        <taxon>Candidatus Woeseibacteriota</taxon>
    </lineage>
</organism>
<dbReference type="SUPFAM" id="SSF47060">
    <property type="entry name" value="S15/NS1 RNA-binding domain"/>
    <property type="match status" value="1"/>
</dbReference>
<evidence type="ECO:0000256" key="2">
    <source>
        <dbReference type="ARBA" id="ARBA00023274"/>
    </source>
</evidence>
<dbReference type="PANTHER" id="PTHR23321:SF26">
    <property type="entry name" value="SMALL RIBOSOMAL SUBUNIT PROTEIN US15M"/>
    <property type="match status" value="1"/>
</dbReference>
<comment type="function">
    <text evidence="4">Forms an intersubunit bridge (bridge B4) with the 23S rRNA of the 50S subunit in the ribosome.</text>
</comment>
<gene>
    <name evidence="4" type="primary">rpsO</name>
    <name evidence="7" type="ORF">UT08_C0002G0080</name>
</gene>
<dbReference type="Proteomes" id="UP000034081">
    <property type="component" value="Unassembled WGS sequence"/>
</dbReference>
<dbReference type="InterPro" id="IPR009068">
    <property type="entry name" value="uS15_NS1_RNA-bd_sf"/>
</dbReference>
<keyword evidence="4 6" id="KW-0699">rRNA-binding</keyword>
<comment type="caution">
    <text evidence="7">The sequence shown here is derived from an EMBL/GenBank/DDBJ whole genome shotgun (WGS) entry which is preliminary data.</text>
</comment>
<dbReference type="NCBIfam" id="TIGR00952">
    <property type="entry name" value="S15_bact"/>
    <property type="match status" value="1"/>
</dbReference>
<dbReference type="Gene3D" id="1.10.287.10">
    <property type="entry name" value="S15/NS1, RNA-binding"/>
    <property type="match status" value="1"/>
</dbReference>
<dbReference type="GO" id="GO:0006412">
    <property type="term" value="P:translation"/>
    <property type="evidence" value="ECO:0007669"/>
    <property type="project" value="UniProtKB-UniRule"/>
</dbReference>
<dbReference type="PROSITE" id="PS00362">
    <property type="entry name" value="RIBOSOMAL_S15"/>
    <property type="match status" value="1"/>
</dbReference>
<dbReference type="STRING" id="1618570.UT08_C0002G0080"/>
<evidence type="ECO:0000256" key="3">
    <source>
        <dbReference type="ARBA" id="ARBA00064542"/>
    </source>
</evidence>
<dbReference type="CDD" id="cd00353">
    <property type="entry name" value="Ribosomal_S15p_S13e"/>
    <property type="match status" value="1"/>
</dbReference>
<evidence type="ECO:0000256" key="1">
    <source>
        <dbReference type="ARBA" id="ARBA00022980"/>
    </source>
</evidence>
<sequence>MALAKEEKQDIIKKFAREKGDTGSPEVQIALLSAQIDKLAAHLKDHKKDIHSRRGLLSMVAKRRRLLNYLKGRDEERYANLIKEIKLEK</sequence>
<dbReference type="AlphaFoldDB" id="A0A0G0L254"/>
<dbReference type="SMART" id="SM01387">
    <property type="entry name" value="Ribosomal_S15"/>
    <property type="match status" value="1"/>
</dbReference>
<comment type="similarity">
    <text evidence="4 5">Belongs to the universal ribosomal protein uS15 family.</text>
</comment>
<evidence type="ECO:0000313" key="8">
    <source>
        <dbReference type="Proteomes" id="UP000034081"/>
    </source>
</evidence>
<evidence type="ECO:0000313" key="7">
    <source>
        <dbReference type="EMBL" id="KKQ86058.1"/>
    </source>
</evidence>
<dbReference type="PATRIC" id="fig|1618570.3.peg.246"/>
<dbReference type="InterPro" id="IPR000589">
    <property type="entry name" value="Ribosomal_uS15"/>
</dbReference>
<dbReference type="GO" id="GO:0003735">
    <property type="term" value="F:structural constituent of ribosome"/>
    <property type="evidence" value="ECO:0007669"/>
    <property type="project" value="InterPro"/>
</dbReference>
<dbReference type="Pfam" id="PF00312">
    <property type="entry name" value="Ribosomal_S15"/>
    <property type="match status" value="1"/>
</dbReference>
<dbReference type="Gene3D" id="6.10.250.3130">
    <property type="match status" value="1"/>
</dbReference>
<name>A0A0G0L254_9BACT</name>
<dbReference type="FunFam" id="1.10.287.10:FF:000002">
    <property type="entry name" value="30S ribosomal protein S15"/>
    <property type="match status" value="1"/>
</dbReference>
<protein>
    <recommendedName>
        <fullName evidence="4">Small ribosomal subunit protein uS15</fullName>
    </recommendedName>
</protein>
<evidence type="ECO:0000256" key="4">
    <source>
        <dbReference type="HAMAP-Rule" id="MF_01343"/>
    </source>
</evidence>
<comment type="subunit">
    <text evidence="3 4">Part of the 30S ribosomal subunit. Forms a bridge to the 50S subunit in the 70S ribosome, contacting the 23S rRNA.</text>
</comment>
<evidence type="ECO:0000256" key="5">
    <source>
        <dbReference type="RuleBase" id="RU003919"/>
    </source>
</evidence>
<keyword evidence="4 6" id="KW-0694">RNA-binding</keyword>
<keyword evidence="2 4" id="KW-0687">Ribonucleoprotein</keyword>
<reference evidence="7 8" key="1">
    <citation type="journal article" date="2015" name="Nature">
        <title>rRNA introns, odd ribosomes, and small enigmatic genomes across a large radiation of phyla.</title>
        <authorList>
            <person name="Brown C.T."/>
            <person name="Hug L.A."/>
            <person name="Thomas B.C."/>
            <person name="Sharon I."/>
            <person name="Castelle C.J."/>
            <person name="Singh A."/>
            <person name="Wilkins M.J."/>
            <person name="Williams K.H."/>
            <person name="Banfield J.F."/>
        </authorList>
    </citation>
    <scope>NUCLEOTIDE SEQUENCE [LARGE SCALE GENOMIC DNA]</scope>
</reference>